<evidence type="ECO:0000256" key="4">
    <source>
        <dbReference type="ARBA" id="ARBA00022982"/>
    </source>
</evidence>
<dbReference type="PANTHER" id="PTHR42859:SF10">
    <property type="entry name" value="DIMETHYLSULFOXIDE REDUCTASE CHAIN B"/>
    <property type="match status" value="1"/>
</dbReference>
<dbReference type="PROSITE" id="PS00198">
    <property type="entry name" value="4FE4S_FER_1"/>
    <property type="match status" value="1"/>
</dbReference>
<evidence type="ECO:0000256" key="5">
    <source>
        <dbReference type="ARBA" id="ARBA00023004"/>
    </source>
</evidence>
<dbReference type="EMBL" id="CP000448">
    <property type="protein sequence ID" value="ABI69130.1"/>
    <property type="molecule type" value="Genomic_DNA"/>
</dbReference>
<keyword evidence="3" id="KW-0479">Metal-binding</keyword>
<dbReference type="eggNOG" id="COG1142">
    <property type="taxonomic scope" value="Bacteria"/>
</dbReference>
<dbReference type="Pfam" id="PF12797">
    <property type="entry name" value="Fer4_2"/>
    <property type="match status" value="1"/>
</dbReference>
<dbReference type="OrthoDB" id="9810688at2"/>
<accession>Q0AVX4</accession>
<evidence type="ECO:0000256" key="3">
    <source>
        <dbReference type="ARBA" id="ARBA00022723"/>
    </source>
</evidence>
<dbReference type="AlphaFoldDB" id="Q0AVX4"/>
<sequence length="158" mass="17383">MDTRGIFIDYYKCVGCGTCEMVCSLVHENACSPALSRIRIVRYRREALNVPVTCAFCEKPPCLDVCPVGAITKNHETGDVSIRAELCIGCRQCSQACPFGHMNFNAAKGIAFKCDLCGGDPQCVKFCWTGAIEYVDSEIAVDIKRSGFADSVRQQHEK</sequence>
<evidence type="ECO:0000313" key="9">
    <source>
        <dbReference type="Proteomes" id="UP000001968"/>
    </source>
</evidence>
<protein>
    <submittedName>
        <fullName evidence="8">Fe-S-cluster-containing hydrogenase components 2</fullName>
    </submittedName>
</protein>
<keyword evidence="4" id="KW-0249">Electron transport</keyword>
<dbReference type="GO" id="GO:0051539">
    <property type="term" value="F:4 iron, 4 sulfur cluster binding"/>
    <property type="evidence" value="ECO:0007669"/>
    <property type="project" value="UniProtKB-KW"/>
</dbReference>
<dbReference type="SUPFAM" id="SSF54862">
    <property type="entry name" value="4Fe-4S ferredoxins"/>
    <property type="match status" value="1"/>
</dbReference>
<dbReference type="PANTHER" id="PTHR42859">
    <property type="entry name" value="OXIDOREDUCTASE"/>
    <property type="match status" value="1"/>
</dbReference>
<evidence type="ECO:0000256" key="2">
    <source>
        <dbReference type="ARBA" id="ARBA00022485"/>
    </source>
</evidence>
<dbReference type="HOGENOM" id="CLU_043374_3_2_9"/>
<gene>
    <name evidence="8" type="ordered locus">Swol_1832</name>
</gene>
<dbReference type="InterPro" id="IPR017900">
    <property type="entry name" value="4Fe4S_Fe_S_CS"/>
</dbReference>
<feature type="domain" description="4Fe-4S ferredoxin-type" evidence="7">
    <location>
        <begin position="4"/>
        <end position="23"/>
    </location>
</feature>
<name>Q0AVX4_SYNWW</name>
<evidence type="ECO:0000313" key="8">
    <source>
        <dbReference type="EMBL" id="ABI69130.1"/>
    </source>
</evidence>
<dbReference type="InterPro" id="IPR050294">
    <property type="entry name" value="RnfB_subfamily"/>
</dbReference>
<feature type="domain" description="4Fe-4S ferredoxin-type" evidence="7">
    <location>
        <begin position="78"/>
        <end position="107"/>
    </location>
</feature>
<keyword evidence="5" id="KW-0408">Iron</keyword>
<keyword evidence="6" id="KW-0411">Iron-sulfur</keyword>
<reference evidence="9" key="1">
    <citation type="journal article" date="2010" name="Environ. Microbiol.">
        <title>The genome of Syntrophomonas wolfei: new insights into syntrophic metabolism and biohydrogen production.</title>
        <authorList>
            <person name="Sieber J.R."/>
            <person name="Sims D.R."/>
            <person name="Han C."/>
            <person name="Kim E."/>
            <person name="Lykidis A."/>
            <person name="Lapidus A.L."/>
            <person name="McDonnald E."/>
            <person name="Rohlin L."/>
            <person name="Culley D.E."/>
            <person name="Gunsalus R."/>
            <person name="McInerney M.J."/>
        </authorList>
    </citation>
    <scope>NUCLEOTIDE SEQUENCE [LARGE SCALE GENOMIC DNA]</scope>
    <source>
        <strain evidence="9">DSM 2245B / Goettingen</strain>
    </source>
</reference>
<feature type="domain" description="4Fe-4S ferredoxin-type" evidence="7">
    <location>
        <begin position="44"/>
        <end position="76"/>
    </location>
</feature>
<dbReference type="Pfam" id="PF13247">
    <property type="entry name" value="Fer4_11"/>
    <property type="match status" value="1"/>
</dbReference>
<dbReference type="CDD" id="cd10550">
    <property type="entry name" value="DMSOR_beta_like"/>
    <property type="match status" value="1"/>
</dbReference>
<evidence type="ECO:0000256" key="6">
    <source>
        <dbReference type="ARBA" id="ARBA00023014"/>
    </source>
</evidence>
<dbReference type="PROSITE" id="PS51379">
    <property type="entry name" value="4FE4S_FER_2"/>
    <property type="match status" value="3"/>
</dbReference>
<evidence type="ECO:0000256" key="1">
    <source>
        <dbReference type="ARBA" id="ARBA00022448"/>
    </source>
</evidence>
<proteinExistence type="predicted"/>
<dbReference type="RefSeq" id="WP_011641225.1">
    <property type="nucleotide sequence ID" value="NC_008346.1"/>
</dbReference>
<keyword evidence="1" id="KW-0813">Transport</keyword>
<keyword evidence="9" id="KW-1185">Reference proteome</keyword>
<dbReference type="Proteomes" id="UP000001968">
    <property type="component" value="Chromosome"/>
</dbReference>
<dbReference type="GO" id="GO:0046872">
    <property type="term" value="F:metal ion binding"/>
    <property type="evidence" value="ECO:0007669"/>
    <property type="project" value="UniProtKB-KW"/>
</dbReference>
<evidence type="ECO:0000259" key="7">
    <source>
        <dbReference type="PROSITE" id="PS51379"/>
    </source>
</evidence>
<dbReference type="STRING" id="335541.Swol_1832"/>
<organism evidence="8 9">
    <name type="scientific">Syntrophomonas wolfei subsp. wolfei (strain DSM 2245B / Goettingen)</name>
    <dbReference type="NCBI Taxonomy" id="335541"/>
    <lineage>
        <taxon>Bacteria</taxon>
        <taxon>Bacillati</taxon>
        <taxon>Bacillota</taxon>
        <taxon>Clostridia</taxon>
        <taxon>Eubacteriales</taxon>
        <taxon>Syntrophomonadaceae</taxon>
        <taxon>Syntrophomonas</taxon>
    </lineage>
</organism>
<dbReference type="InterPro" id="IPR017896">
    <property type="entry name" value="4Fe4S_Fe-S-bd"/>
</dbReference>
<dbReference type="KEGG" id="swo:Swol_1832"/>
<dbReference type="Gene3D" id="3.30.70.20">
    <property type="match status" value="2"/>
</dbReference>
<keyword evidence="2" id="KW-0004">4Fe-4S</keyword>